<dbReference type="Proteomes" id="UP000093695">
    <property type="component" value="Chromosome"/>
</dbReference>
<dbReference type="AlphaFoldDB" id="A0A193C0Q0"/>
<evidence type="ECO:0000313" key="1">
    <source>
        <dbReference type="EMBL" id="ANN17978.1"/>
    </source>
</evidence>
<reference evidence="1 2" key="1">
    <citation type="journal article" date="2015" name="Genome Announc.">
        <title>Draft Genome Sequence of Norvancomycin-Producing Strain Amycolatopsis orientalis CPCC200066.</title>
        <authorList>
            <person name="Lei X."/>
            <person name="Yuan F."/>
            <person name="Shi Y."/>
            <person name="Li X."/>
            <person name="Wang L."/>
            <person name="Hong B."/>
        </authorList>
    </citation>
    <scope>NUCLEOTIDE SEQUENCE [LARGE SCALE GENOMIC DNA]</scope>
    <source>
        <strain evidence="1 2">B-37</strain>
    </source>
</reference>
<organism evidence="1 2">
    <name type="scientific">Amycolatopsis orientalis</name>
    <name type="common">Nocardia orientalis</name>
    <dbReference type="NCBI Taxonomy" id="31958"/>
    <lineage>
        <taxon>Bacteria</taxon>
        <taxon>Bacillati</taxon>
        <taxon>Actinomycetota</taxon>
        <taxon>Actinomycetes</taxon>
        <taxon>Pseudonocardiales</taxon>
        <taxon>Pseudonocardiaceae</taxon>
        <taxon>Amycolatopsis</taxon>
    </lineage>
</organism>
<evidence type="ECO:0000313" key="2">
    <source>
        <dbReference type="Proteomes" id="UP000093695"/>
    </source>
</evidence>
<protein>
    <submittedName>
        <fullName evidence="1">Uncharacterized protein</fullName>
    </submittedName>
</protein>
<proteinExistence type="predicted"/>
<sequence length="100" mass="10793">MMGDDGRNDGGVAEISLRQVSPGASDPAIVAARLCLELGLACCVTISPDLHHVRVHTAVGCPEAADTISMLLTEPRFHGWRLDTETVRRETGRWDHTADS</sequence>
<dbReference type="EMBL" id="CP016174">
    <property type="protein sequence ID" value="ANN17978.1"/>
    <property type="molecule type" value="Genomic_DNA"/>
</dbReference>
<dbReference type="KEGG" id="aori:SD37_21555"/>
<gene>
    <name evidence="1" type="ORF">SD37_21555</name>
</gene>
<accession>A0A193C0Q0</accession>
<keyword evidence="2" id="KW-1185">Reference proteome</keyword>
<name>A0A193C0Q0_AMYOR</name>